<accession>A0A0H5Q460</accession>
<dbReference type="EMBL" id="LN853851">
    <property type="protein sequence ID" value="CRY96806.1"/>
    <property type="molecule type" value="Genomic_DNA"/>
</dbReference>
<protein>
    <submittedName>
        <fullName evidence="1">Uncharacterized protein</fullName>
    </submittedName>
</protein>
<organism evidence="1">
    <name type="scientific">uncultured prokaryote</name>
    <dbReference type="NCBI Taxonomy" id="198431"/>
    <lineage>
        <taxon>unclassified sequences</taxon>
        <taxon>environmental samples</taxon>
    </lineage>
</organism>
<evidence type="ECO:0000313" key="1">
    <source>
        <dbReference type="EMBL" id="CRY96806.1"/>
    </source>
</evidence>
<dbReference type="AlphaFoldDB" id="A0A0H5Q460"/>
<name>A0A0H5Q460_9ZZZZ</name>
<reference evidence="1" key="2">
    <citation type="submission" date="2015-07" db="EMBL/GenBank/DDBJ databases">
        <title>Plasmids, circular viruses and viroids from rat gut.</title>
        <authorList>
            <person name="Jorgensen T.J."/>
            <person name="Hansen M.A."/>
            <person name="Xu Z."/>
            <person name="Tabak M.A."/>
            <person name="Sorensen S.J."/>
            <person name="Hansen L.H."/>
        </authorList>
    </citation>
    <scope>NUCLEOTIDE SEQUENCE</scope>
    <source>
        <strain evidence="1">RGFK1281</strain>
    </source>
</reference>
<reference evidence="1" key="1">
    <citation type="submission" date="2015-06" db="EMBL/GenBank/DDBJ databases">
        <authorList>
            <person name="Joergensen T."/>
        </authorList>
    </citation>
    <scope>NUCLEOTIDE SEQUENCE</scope>
    <source>
        <strain evidence="1">RGFK1281</strain>
    </source>
</reference>
<proteinExistence type="predicted"/>
<sequence length="90" mass="10127">MQNPRAGVPCVEDETGWCQEALFGELVIEGKLLIGMQRDDGHLQIQLEVRNPQSGELLAMRSFPHLKPDFMADAALRALELLLEDIERLV</sequence>